<comment type="subcellular location">
    <subcellularLocation>
        <location evidence="1">Membrane</location>
    </subcellularLocation>
</comment>
<evidence type="ECO:0000256" key="1">
    <source>
        <dbReference type="ARBA" id="ARBA00004370"/>
    </source>
</evidence>
<evidence type="ECO:0000313" key="10">
    <source>
        <dbReference type="EMBL" id="ANZ22295.1"/>
    </source>
</evidence>
<feature type="transmembrane region" description="Helical" evidence="9">
    <location>
        <begin position="20"/>
        <end position="36"/>
    </location>
</feature>
<keyword evidence="3 9" id="KW-1003">Cell membrane</keyword>
<dbReference type="AlphaFoldDB" id="A0A1B2H7W2"/>
<dbReference type="PRINTS" id="PR01650">
    <property type="entry name" value="SECETRNLCASE"/>
</dbReference>
<dbReference type="OrthoDB" id="9806365at2"/>
<protein>
    <recommendedName>
        <fullName evidence="9">Protein translocase subunit SecE</fullName>
    </recommendedName>
</protein>
<dbReference type="Proteomes" id="UP000093070">
    <property type="component" value="Chromosome"/>
</dbReference>
<evidence type="ECO:0000256" key="9">
    <source>
        <dbReference type="HAMAP-Rule" id="MF_00422"/>
    </source>
</evidence>
<keyword evidence="8 9" id="KW-0472">Membrane</keyword>
<keyword evidence="5 9" id="KW-0653">Protein transport</keyword>
<dbReference type="GO" id="GO:0006605">
    <property type="term" value="P:protein targeting"/>
    <property type="evidence" value="ECO:0007669"/>
    <property type="project" value="UniProtKB-UniRule"/>
</dbReference>
<evidence type="ECO:0000256" key="3">
    <source>
        <dbReference type="ARBA" id="ARBA00022475"/>
    </source>
</evidence>
<evidence type="ECO:0000313" key="11">
    <source>
        <dbReference type="Proteomes" id="UP000093070"/>
    </source>
</evidence>
<dbReference type="EMBL" id="CP013259">
    <property type="protein sequence ID" value="ANZ22295.1"/>
    <property type="molecule type" value="Genomic_DNA"/>
</dbReference>
<keyword evidence="6 9" id="KW-1133">Transmembrane helix</keyword>
<dbReference type="RefSeq" id="WP_075433115.1">
    <property type="nucleotide sequence ID" value="NZ_CP013259.1"/>
</dbReference>
<evidence type="ECO:0000256" key="2">
    <source>
        <dbReference type="ARBA" id="ARBA00022448"/>
    </source>
</evidence>
<dbReference type="GO" id="GO:0009306">
    <property type="term" value="P:protein secretion"/>
    <property type="evidence" value="ECO:0007669"/>
    <property type="project" value="UniProtKB-UniRule"/>
</dbReference>
<dbReference type="HAMAP" id="MF_00422">
    <property type="entry name" value="SecE"/>
    <property type="match status" value="1"/>
</dbReference>
<keyword evidence="2 9" id="KW-0813">Transport</keyword>
<dbReference type="PANTHER" id="PTHR33910:SF1">
    <property type="entry name" value="PROTEIN TRANSLOCASE SUBUNIT SECE"/>
    <property type="match status" value="1"/>
</dbReference>
<dbReference type="GO" id="GO:0008320">
    <property type="term" value="F:protein transmembrane transporter activity"/>
    <property type="evidence" value="ECO:0007669"/>
    <property type="project" value="UniProtKB-UniRule"/>
</dbReference>
<comment type="subunit">
    <text evidence="9">Component of the Sec protein translocase complex. Heterotrimer consisting of SecY, SecE and SecG subunits. The heterotrimers can form oligomers, although 1 heterotrimer is thought to be able to translocate proteins. Interacts with the ribosome. Interacts with SecDF, and other proteins may be involved. Interacts with SecA.</text>
</comment>
<dbReference type="GO" id="GO:0005886">
    <property type="term" value="C:plasma membrane"/>
    <property type="evidence" value="ECO:0007669"/>
    <property type="project" value="UniProtKB-UniRule"/>
</dbReference>
<keyword evidence="7 9" id="KW-0811">Translocation</keyword>
<reference evidence="10 11" key="1">
    <citation type="submission" date="2015-11" db="EMBL/GenBank/DDBJ databases">
        <title>The complete genome of Buchnera aphidicola from Diuraphis noxia biotype SAM.</title>
        <authorList>
            <person name="Burger N.F.V."/>
            <person name="Oberholster A.-M."/>
        </authorList>
    </citation>
    <scope>NUCLEOTIDE SEQUENCE [LARGE SCALE GENOMIC DNA]</scope>
    <source>
        <strain evidence="10">SAM</strain>
    </source>
</reference>
<evidence type="ECO:0000256" key="7">
    <source>
        <dbReference type="ARBA" id="ARBA00023010"/>
    </source>
</evidence>
<keyword evidence="4 9" id="KW-0812">Transmembrane</keyword>
<dbReference type="GO" id="GO:0043952">
    <property type="term" value="P:protein transport by the Sec complex"/>
    <property type="evidence" value="ECO:0007669"/>
    <property type="project" value="UniProtKB-UniRule"/>
</dbReference>
<comment type="similarity">
    <text evidence="9">Belongs to the SecE/SEC61-gamma family.</text>
</comment>
<dbReference type="STRING" id="118101.ATN01_00205"/>
<evidence type="ECO:0000256" key="4">
    <source>
        <dbReference type="ARBA" id="ARBA00022692"/>
    </source>
</evidence>
<feature type="transmembrane region" description="Helical" evidence="9">
    <location>
        <begin position="95"/>
        <end position="119"/>
    </location>
</feature>
<accession>A0A1B2H7W2</accession>
<dbReference type="PANTHER" id="PTHR33910">
    <property type="entry name" value="PROTEIN TRANSLOCASE SUBUNIT SECE"/>
    <property type="match status" value="1"/>
</dbReference>
<organism evidence="10 11">
    <name type="scientific">Buchnera aphidicola subsp. Diuraphis noxia</name>
    <dbReference type="NCBI Taxonomy" id="118101"/>
    <lineage>
        <taxon>Bacteria</taxon>
        <taxon>Pseudomonadati</taxon>
        <taxon>Pseudomonadota</taxon>
        <taxon>Gammaproteobacteria</taxon>
        <taxon>Enterobacterales</taxon>
        <taxon>Erwiniaceae</taxon>
        <taxon>Buchnera</taxon>
    </lineage>
</organism>
<dbReference type="InterPro" id="IPR038379">
    <property type="entry name" value="SecE_sf"/>
</dbReference>
<dbReference type="Pfam" id="PF00584">
    <property type="entry name" value="SecE"/>
    <property type="match status" value="1"/>
</dbReference>
<proteinExistence type="inferred from homology"/>
<gene>
    <name evidence="9" type="primary">secE</name>
    <name evidence="10" type="ORF">ATN01_00205</name>
</gene>
<evidence type="ECO:0000256" key="6">
    <source>
        <dbReference type="ARBA" id="ARBA00022989"/>
    </source>
</evidence>
<evidence type="ECO:0000256" key="5">
    <source>
        <dbReference type="ARBA" id="ARBA00022927"/>
    </source>
</evidence>
<comment type="caution">
    <text evidence="9">Lacks conserved residue(s) required for the propagation of feature annotation.</text>
</comment>
<evidence type="ECO:0000256" key="8">
    <source>
        <dbReference type="ARBA" id="ARBA00023136"/>
    </source>
</evidence>
<dbReference type="GO" id="GO:0065002">
    <property type="term" value="P:intracellular protein transmembrane transport"/>
    <property type="evidence" value="ECO:0007669"/>
    <property type="project" value="UniProtKB-UniRule"/>
</dbReference>
<name>A0A1B2H7W2_BUCDN</name>
<sequence length="127" mass="15485">MNKNNQDQKESQMLEKIKWLSISILFIFTFIINYYFDEVQLFIRIFITLFLIIFAIISLFSIKRNQQILSYMKTLKKEIQNIIWPSYKESMHTTLIVIIITIFMSFVLWILDSMIFHLIEFIINLRF</sequence>
<feature type="transmembrane region" description="Helical" evidence="9">
    <location>
        <begin position="42"/>
        <end position="62"/>
    </location>
</feature>
<comment type="function">
    <text evidence="9">Essential subunit of the Sec protein translocation channel SecYEG. Clamps together the 2 halves of SecY. May contact the channel plug during translocation.</text>
</comment>
<dbReference type="InterPro" id="IPR005807">
    <property type="entry name" value="SecE_bac"/>
</dbReference>
<dbReference type="NCBIfam" id="TIGR00964">
    <property type="entry name" value="secE_bact"/>
    <property type="match status" value="1"/>
</dbReference>
<dbReference type="Gene3D" id="1.20.5.1030">
    <property type="entry name" value="Preprotein translocase secy subunit"/>
    <property type="match status" value="1"/>
</dbReference>
<dbReference type="InterPro" id="IPR001901">
    <property type="entry name" value="Translocase_SecE/Sec61-g"/>
</dbReference>